<organism evidence="2 3">
    <name type="scientific">Pleurodeles waltl</name>
    <name type="common">Iberian ribbed newt</name>
    <dbReference type="NCBI Taxonomy" id="8319"/>
    <lineage>
        <taxon>Eukaryota</taxon>
        <taxon>Metazoa</taxon>
        <taxon>Chordata</taxon>
        <taxon>Craniata</taxon>
        <taxon>Vertebrata</taxon>
        <taxon>Euteleostomi</taxon>
        <taxon>Amphibia</taxon>
        <taxon>Batrachia</taxon>
        <taxon>Caudata</taxon>
        <taxon>Salamandroidea</taxon>
        <taxon>Salamandridae</taxon>
        <taxon>Pleurodelinae</taxon>
        <taxon>Pleurodeles</taxon>
    </lineage>
</organism>
<sequence length="80" mass="9026">MRGPRWIMRSERLPGSVRAVLRRLDTRSCGPDARREEEKCSGRRDGLAGVPCGKKARRPQKVSPAPRAPPCACSLRRTKW</sequence>
<comment type="caution">
    <text evidence="2">The sequence shown here is derived from an EMBL/GenBank/DDBJ whole genome shotgun (WGS) entry which is preliminary data.</text>
</comment>
<dbReference type="Proteomes" id="UP001066276">
    <property type="component" value="Chromosome 6"/>
</dbReference>
<accession>A0AAV7Q8P8</accession>
<feature type="compositionally biased region" description="Low complexity" evidence="1">
    <location>
        <begin position="70"/>
        <end position="80"/>
    </location>
</feature>
<evidence type="ECO:0000313" key="2">
    <source>
        <dbReference type="EMBL" id="KAJ1134495.1"/>
    </source>
</evidence>
<keyword evidence="3" id="KW-1185">Reference proteome</keyword>
<reference evidence="2" key="1">
    <citation type="journal article" date="2022" name="bioRxiv">
        <title>Sequencing and chromosome-scale assembly of the giantPleurodeles waltlgenome.</title>
        <authorList>
            <person name="Brown T."/>
            <person name="Elewa A."/>
            <person name="Iarovenko S."/>
            <person name="Subramanian E."/>
            <person name="Araus A.J."/>
            <person name="Petzold A."/>
            <person name="Susuki M."/>
            <person name="Suzuki K.-i.T."/>
            <person name="Hayashi T."/>
            <person name="Toyoda A."/>
            <person name="Oliveira C."/>
            <person name="Osipova E."/>
            <person name="Leigh N.D."/>
            <person name="Simon A."/>
            <person name="Yun M.H."/>
        </authorList>
    </citation>
    <scope>NUCLEOTIDE SEQUENCE</scope>
    <source>
        <strain evidence="2">20211129_DDA</strain>
        <tissue evidence="2">Liver</tissue>
    </source>
</reference>
<gene>
    <name evidence="2" type="ORF">NDU88_000946</name>
</gene>
<feature type="region of interest" description="Disordered" evidence="1">
    <location>
        <begin position="51"/>
        <end position="80"/>
    </location>
</feature>
<evidence type="ECO:0000256" key="1">
    <source>
        <dbReference type="SAM" id="MobiDB-lite"/>
    </source>
</evidence>
<dbReference type="AlphaFoldDB" id="A0AAV7Q8P8"/>
<evidence type="ECO:0000313" key="3">
    <source>
        <dbReference type="Proteomes" id="UP001066276"/>
    </source>
</evidence>
<name>A0AAV7Q8P8_PLEWA</name>
<protein>
    <submittedName>
        <fullName evidence="2">Uncharacterized protein</fullName>
    </submittedName>
</protein>
<dbReference type="EMBL" id="JANPWB010000010">
    <property type="protein sequence ID" value="KAJ1134495.1"/>
    <property type="molecule type" value="Genomic_DNA"/>
</dbReference>
<proteinExistence type="predicted"/>